<evidence type="ECO:0000256" key="1">
    <source>
        <dbReference type="SAM" id="MobiDB-lite"/>
    </source>
</evidence>
<dbReference type="EMBL" id="JAAAHY010000302">
    <property type="protein sequence ID" value="KAF9964957.1"/>
    <property type="molecule type" value="Genomic_DNA"/>
</dbReference>
<gene>
    <name evidence="2" type="ORF">BGZ70_005665</name>
</gene>
<dbReference type="OrthoDB" id="2444085at2759"/>
<evidence type="ECO:0000313" key="2">
    <source>
        <dbReference type="EMBL" id="KAF9964957.1"/>
    </source>
</evidence>
<proteinExistence type="predicted"/>
<organism evidence="2 3">
    <name type="scientific">Mortierella alpina</name>
    <name type="common">Oleaginous fungus</name>
    <name type="synonym">Mortierella renispora</name>
    <dbReference type="NCBI Taxonomy" id="64518"/>
    <lineage>
        <taxon>Eukaryota</taxon>
        <taxon>Fungi</taxon>
        <taxon>Fungi incertae sedis</taxon>
        <taxon>Mucoromycota</taxon>
        <taxon>Mortierellomycotina</taxon>
        <taxon>Mortierellomycetes</taxon>
        <taxon>Mortierellales</taxon>
        <taxon>Mortierellaceae</taxon>
        <taxon>Mortierella</taxon>
    </lineage>
</organism>
<keyword evidence="3" id="KW-1185">Reference proteome</keyword>
<dbReference type="Proteomes" id="UP000738359">
    <property type="component" value="Unassembled WGS sequence"/>
</dbReference>
<name>A0A9P6M3H6_MORAP</name>
<feature type="region of interest" description="Disordered" evidence="1">
    <location>
        <begin position="156"/>
        <end position="193"/>
    </location>
</feature>
<protein>
    <submittedName>
        <fullName evidence="2">Uncharacterized protein</fullName>
    </submittedName>
</protein>
<feature type="compositionally biased region" description="Low complexity" evidence="1">
    <location>
        <begin position="58"/>
        <end position="72"/>
    </location>
</feature>
<sequence length="314" mass="34611">MVTAESLAWLQSLGLTILQWDSFLLGAVFLTMNIDADALDDQLYPKILTQPHQHRQGSRSNSNSSMSTSSSSKKVTFDEQVLVLEHADPRGLAPIFTSGIIDPHRPLSESPTRSSFHHAYLVQDPSTSRQAVLAQMQQEEAEYHLRMAAAGSFSPVSFGSPSSSRSGSCRSSICSVSSDSSDKDSKHARSTTSSRIAALFHPHAQNRAAGAEGAQSSISEKKISGGKNLVHRIMHPQQHKREQQHLHHQQLLHQIPSQPQPYLYEQHCAQQQVIVPEALCCSATSSDCDCEYQPLAHSRKTLSQRLGLKKKRSL</sequence>
<evidence type="ECO:0000313" key="3">
    <source>
        <dbReference type="Proteomes" id="UP000738359"/>
    </source>
</evidence>
<accession>A0A9P6M3H6</accession>
<comment type="caution">
    <text evidence="2">The sequence shown here is derived from an EMBL/GenBank/DDBJ whole genome shotgun (WGS) entry which is preliminary data.</text>
</comment>
<feature type="compositionally biased region" description="Low complexity" evidence="1">
    <location>
        <begin position="156"/>
        <end position="179"/>
    </location>
</feature>
<dbReference type="AlphaFoldDB" id="A0A9P6M3H6"/>
<reference evidence="2" key="1">
    <citation type="journal article" date="2020" name="Fungal Divers.">
        <title>Resolving the Mortierellaceae phylogeny through synthesis of multi-gene phylogenetics and phylogenomics.</title>
        <authorList>
            <person name="Vandepol N."/>
            <person name="Liber J."/>
            <person name="Desiro A."/>
            <person name="Na H."/>
            <person name="Kennedy M."/>
            <person name="Barry K."/>
            <person name="Grigoriev I.V."/>
            <person name="Miller A.N."/>
            <person name="O'Donnell K."/>
            <person name="Stajich J.E."/>
            <person name="Bonito G."/>
        </authorList>
    </citation>
    <scope>NUCLEOTIDE SEQUENCE</scope>
    <source>
        <strain evidence="2">CK1249</strain>
    </source>
</reference>
<feature type="region of interest" description="Disordered" evidence="1">
    <location>
        <begin position="49"/>
        <end position="73"/>
    </location>
</feature>